<keyword evidence="2" id="KW-1185">Reference proteome</keyword>
<name>A0ACB7SWQ1_HYAAI</name>
<reference evidence="1" key="1">
    <citation type="submission" date="2020-05" db="EMBL/GenBank/DDBJ databases">
        <title>Large-scale comparative analyses of tick genomes elucidate their genetic diversity and vector capacities.</title>
        <authorList>
            <person name="Jia N."/>
            <person name="Wang J."/>
            <person name="Shi W."/>
            <person name="Du L."/>
            <person name="Sun Y."/>
            <person name="Zhan W."/>
            <person name="Jiang J."/>
            <person name="Wang Q."/>
            <person name="Zhang B."/>
            <person name="Ji P."/>
            <person name="Sakyi L.B."/>
            <person name="Cui X."/>
            <person name="Yuan T."/>
            <person name="Jiang B."/>
            <person name="Yang W."/>
            <person name="Lam T.T.-Y."/>
            <person name="Chang Q."/>
            <person name="Ding S."/>
            <person name="Wang X."/>
            <person name="Zhu J."/>
            <person name="Ruan X."/>
            <person name="Zhao L."/>
            <person name="Wei J."/>
            <person name="Que T."/>
            <person name="Du C."/>
            <person name="Cheng J."/>
            <person name="Dai P."/>
            <person name="Han X."/>
            <person name="Huang E."/>
            <person name="Gao Y."/>
            <person name="Liu J."/>
            <person name="Shao H."/>
            <person name="Ye R."/>
            <person name="Li L."/>
            <person name="Wei W."/>
            <person name="Wang X."/>
            <person name="Wang C."/>
            <person name="Yang T."/>
            <person name="Huo Q."/>
            <person name="Li W."/>
            <person name="Guo W."/>
            <person name="Chen H."/>
            <person name="Zhou L."/>
            <person name="Ni X."/>
            <person name="Tian J."/>
            <person name="Zhou Y."/>
            <person name="Sheng Y."/>
            <person name="Liu T."/>
            <person name="Pan Y."/>
            <person name="Xia L."/>
            <person name="Li J."/>
            <person name="Zhao F."/>
            <person name="Cao W."/>
        </authorList>
    </citation>
    <scope>NUCLEOTIDE SEQUENCE</scope>
    <source>
        <strain evidence="1">Hyas-2018</strain>
    </source>
</reference>
<protein>
    <submittedName>
        <fullName evidence="1">Uncharacterized protein</fullName>
    </submittedName>
</protein>
<dbReference type="Proteomes" id="UP000821845">
    <property type="component" value="Chromosome 2"/>
</dbReference>
<accession>A0ACB7SWQ1</accession>
<sequence>MAATKVSLCLLLSLLPAAHCLTKQPHIVFILADDLGWNDVSFHGSSQIPTPNLDALAADGVILNSFYTQPACTPSRSAFMTGLYPIRTGLQGRALDIGDPWGLPLDLRILPEHLKDLGYETHIVGKWALGYYETSYTPTCRGFDSFYGFYGGEEDYYTHSVTYKNHSGLDFWLNREPLWSANGSYSTTLYTQRAQKLIRERNKSKPLFLFLSHQSPHGAGEHEPFQAPKENVDKFPYIGEKNRTIYAGMVDSLDQSVGEVVKALSDADMLNNTVIIFCSDNGGQPFGTHTTRSINWPLRGSKGTVWEGGTRVPAFVWSPLLTNTRRVSNQLIHITDWLPTLYSMGGGKAHTLGKLDGFDMWEPLRSGVGSPRVQMLYNIDYRLFNASALRLCHYKLVLDGTGFMSERFPRPGGSRPSHDLDELLEQSTAAKVLRGFYKKDRLHFPENWRERATLNCPVPPKAHFRAKDGVHLFDIIRDPFFRKHLLQYITQRGKGEGGGVYFGRLLHWCLSATGDTEVQIVKVLKKRIDDYQAMALPVKFEPKDPASFPEHHNRTWAPWAGATC</sequence>
<evidence type="ECO:0000313" key="1">
    <source>
        <dbReference type="EMBL" id="KAH6939115.1"/>
    </source>
</evidence>
<proteinExistence type="predicted"/>
<comment type="caution">
    <text evidence="1">The sequence shown here is derived from an EMBL/GenBank/DDBJ whole genome shotgun (WGS) entry which is preliminary data.</text>
</comment>
<evidence type="ECO:0000313" key="2">
    <source>
        <dbReference type="Proteomes" id="UP000821845"/>
    </source>
</evidence>
<organism evidence="1 2">
    <name type="scientific">Hyalomma asiaticum</name>
    <name type="common">Tick</name>
    <dbReference type="NCBI Taxonomy" id="266040"/>
    <lineage>
        <taxon>Eukaryota</taxon>
        <taxon>Metazoa</taxon>
        <taxon>Ecdysozoa</taxon>
        <taxon>Arthropoda</taxon>
        <taxon>Chelicerata</taxon>
        <taxon>Arachnida</taxon>
        <taxon>Acari</taxon>
        <taxon>Parasitiformes</taxon>
        <taxon>Ixodida</taxon>
        <taxon>Ixodoidea</taxon>
        <taxon>Ixodidae</taxon>
        <taxon>Hyalomminae</taxon>
        <taxon>Hyalomma</taxon>
    </lineage>
</organism>
<dbReference type="EMBL" id="CM023482">
    <property type="protein sequence ID" value="KAH6939115.1"/>
    <property type="molecule type" value="Genomic_DNA"/>
</dbReference>
<gene>
    <name evidence="1" type="ORF">HPB50_015769</name>
</gene>